<accession>A0A2A4MNZ1</accession>
<organism evidence="1 2">
    <name type="scientific">SAR86 cluster bacterium</name>
    <dbReference type="NCBI Taxonomy" id="2030880"/>
    <lineage>
        <taxon>Bacteria</taxon>
        <taxon>Pseudomonadati</taxon>
        <taxon>Pseudomonadota</taxon>
        <taxon>Gammaproteobacteria</taxon>
        <taxon>SAR86 cluster</taxon>
    </lineage>
</organism>
<sequence length="93" mass="10294">MHYLQINLKVSEKNREAAAGVYAKYKAPFLNAVAGAQSKALLVRDEDVQVLHGFSSEQTAQDYLASEIFTNDVVGELGPLLEESPDIRIYEAH</sequence>
<comment type="caution">
    <text evidence="1">The sequence shown here is derived from an EMBL/GenBank/DDBJ whole genome shotgun (WGS) entry which is preliminary data.</text>
</comment>
<reference evidence="2" key="1">
    <citation type="submission" date="2017-08" db="EMBL/GenBank/DDBJ databases">
        <title>A dynamic microbial community with high functional redundancy inhabits the cold, oxic subseafloor aquifer.</title>
        <authorList>
            <person name="Tully B.J."/>
            <person name="Wheat C.G."/>
            <person name="Glazer B.T."/>
            <person name="Huber J.A."/>
        </authorList>
    </citation>
    <scope>NUCLEOTIDE SEQUENCE [LARGE SCALE GENOMIC DNA]</scope>
</reference>
<dbReference type="EMBL" id="NVQR01000067">
    <property type="protein sequence ID" value="PCH61444.1"/>
    <property type="molecule type" value="Genomic_DNA"/>
</dbReference>
<evidence type="ECO:0008006" key="3">
    <source>
        <dbReference type="Google" id="ProtNLM"/>
    </source>
</evidence>
<protein>
    <recommendedName>
        <fullName evidence="3">ABM domain-containing protein</fullName>
    </recommendedName>
</protein>
<gene>
    <name evidence="1" type="ORF">COC19_04750</name>
</gene>
<name>A0A2A4MNZ1_9GAMM</name>
<evidence type="ECO:0000313" key="1">
    <source>
        <dbReference type="EMBL" id="PCH61444.1"/>
    </source>
</evidence>
<evidence type="ECO:0000313" key="2">
    <source>
        <dbReference type="Proteomes" id="UP000218172"/>
    </source>
</evidence>
<dbReference type="Proteomes" id="UP000218172">
    <property type="component" value="Unassembled WGS sequence"/>
</dbReference>
<dbReference type="AlphaFoldDB" id="A0A2A4MNZ1"/>
<proteinExistence type="predicted"/>